<name>A0A0C3A4Y6_SERVB</name>
<gene>
    <name evidence="1" type="ORF">M408DRAFT_334289</name>
</gene>
<dbReference type="Proteomes" id="UP000054097">
    <property type="component" value="Unassembled WGS sequence"/>
</dbReference>
<sequence>MSLCYLEEKETEERKGQGRRDLFAFRYGNGRLAVTSEIEKSIEAKRCGEHSSKGLVSWNIKTSRQ</sequence>
<reference evidence="1 2" key="1">
    <citation type="submission" date="2014-04" db="EMBL/GenBank/DDBJ databases">
        <authorList>
            <consortium name="DOE Joint Genome Institute"/>
            <person name="Kuo A."/>
            <person name="Zuccaro A."/>
            <person name="Kohler A."/>
            <person name="Nagy L.G."/>
            <person name="Floudas D."/>
            <person name="Copeland A."/>
            <person name="Barry K.W."/>
            <person name="Cichocki N."/>
            <person name="Veneault-Fourrey C."/>
            <person name="LaButti K."/>
            <person name="Lindquist E.A."/>
            <person name="Lipzen A."/>
            <person name="Lundell T."/>
            <person name="Morin E."/>
            <person name="Murat C."/>
            <person name="Sun H."/>
            <person name="Tunlid A."/>
            <person name="Henrissat B."/>
            <person name="Grigoriev I.V."/>
            <person name="Hibbett D.S."/>
            <person name="Martin F."/>
            <person name="Nordberg H.P."/>
            <person name="Cantor M.N."/>
            <person name="Hua S.X."/>
        </authorList>
    </citation>
    <scope>NUCLEOTIDE SEQUENCE [LARGE SCALE GENOMIC DNA]</scope>
    <source>
        <strain evidence="1 2">MAFF 305830</strain>
    </source>
</reference>
<dbReference type="EMBL" id="KN824562">
    <property type="protein sequence ID" value="KIM19725.1"/>
    <property type="molecule type" value="Genomic_DNA"/>
</dbReference>
<evidence type="ECO:0000313" key="1">
    <source>
        <dbReference type="EMBL" id="KIM19725.1"/>
    </source>
</evidence>
<reference evidence="2" key="2">
    <citation type="submission" date="2015-01" db="EMBL/GenBank/DDBJ databases">
        <title>Evolutionary Origins and Diversification of the Mycorrhizal Mutualists.</title>
        <authorList>
            <consortium name="DOE Joint Genome Institute"/>
            <consortium name="Mycorrhizal Genomics Consortium"/>
            <person name="Kohler A."/>
            <person name="Kuo A."/>
            <person name="Nagy L.G."/>
            <person name="Floudas D."/>
            <person name="Copeland A."/>
            <person name="Barry K.W."/>
            <person name="Cichocki N."/>
            <person name="Veneault-Fourrey C."/>
            <person name="LaButti K."/>
            <person name="Lindquist E.A."/>
            <person name="Lipzen A."/>
            <person name="Lundell T."/>
            <person name="Morin E."/>
            <person name="Murat C."/>
            <person name="Riley R."/>
            <person name="Ohm R."/>
            <person name="Sun H."/>
            <person name="Tunlid A."/>
            <person name="Henrissat B."/>
            <person name="Grigoriev I.V."/>
            <person name="Hibbett D.S."/>
            <person name="Martin F."/>
        </authorList>
    </citation>
    <scope>NUCLEOTIDE SEQUENCE [LARGE SCALE GENOMIC DNA]</scope>
    <source>
        <strain evidence="2">MAFF 305830</strain>
    </source>
</reference>
<organism evidence="1 2">
    <name type="scientific">Serendipita vermifera MAFF 305830</name>
    <dbReference type="NCBI Taxonomy" id="933852"/>
    <lineage>
        <taxon>Eukaryota</taxon>
        <taxon>Fungi</taxon>
        <taxon>Dikarya</taxon>
        <taxon>Basidiomycota</taxon>
        <taxon>Agaricomycotina</taxon>
        <taxon>Agaricomycetes</taxon>
        <taxon>Sebacinales</taxon>
        <taxon>Serendipitaceae</taxon>
        <taxon>Serendipita</taxon>
    </lineage>
</organism>
<dbReference type="AlphaFoldDB" id="A0A0C3A4Y6"/>
<dbReference type="HOGENOM" id="CLU_2851160_0_0_1"/>
<keyword evidence="2" id="KW-1185">Reference proteome</keyword>
<proteinExistence type="predicted"/>
<evidence type="ECO:0000313" key="2">
    <source>
        <dbReference type="Proteomes" id="UP000054097"/>
    </source>
</evidence>
<accession>A0A0C3A4Y6</accession>
<protein>
    <submittedName>
        <fullName evidence="1">Uncharacterized protein</fullName>
    </submittedName>
</protein>